<protein>
    <submittedName>
        <fullName evidence="6">Substrate-binding domain-containing protein</fullName>
    </submittedName>
</protein>
<dbReference type="CDD" id="cd06279">
    <property type="entry name" value="PBP1_LacI-like"/>
    <property type="match status" value="1"/>
</dbReference>
<comment type="caution">
    <text evidence="6">The sequence shown here is derived from an EMBL/GenBank/DDBJ whole genome shotgun (WGS) entry which is preliminary data.</text>
</comment>
<proteinExistence type="predicted"/>
<dbReference type="Pfam" id="PF13377">
    <property type="entry name" value="Peripla_BP_3"/>
    <property type="match status" value="1"/>
</dbReference>
<dbReference type="PANTHER" id="PTHR30146:SF138">
    <property type="entry name" value="TRANSCRIPTIONAL REGULATORY PROTEIN"/>
    <property type="match status" value="1"/>
</dbReference>
<dbReference type="InterPro" id="IPR028082">
    <property type="entry name" value="Peripla_BP_I"/>
</dbReference>
<evidence type="ECO:0000259" key="5">
    <source>
        <dbReference type="PROSITE" id="PS50932"/>
    </source>
</evidence>
<dbReference type="SMART" id="SM00354">
    <property type="entry name" value="HTH_LACI"/>
    <property type="match status" value="1"/>
</dbReference>
<evidence type="ECO:0000313" key="6">
    <source>
        <dbReference type="EMBL" id="GAA3155025.1"/>
    </source>
</evidence>
<dbReference type="PROSITE" id="PS50932">
    <property type="entry name" value="HTH_LACI_2"/>
    <property type="match status" value="1"/>
</dbReference>
<keyword evidence="7" id="KW-1185">Reference proteome</keyword>
<evidence type="ECO:0000313" key="7">
    <source>
        <dbReference type="Proteomes" id="UP001500320"/>
    </source>
</evidence>
<dbReference type="Proteomes" id="UP001500320">
    <property type="component" value="Unassembled WGS sequence"/>
</dbReference>
<evidence type="ECO:0000256" key="3">
    <source>
        <dbReference type="ARBA" id="ARBA00023163"/>
    </source>
</evidence>
<dbReference type="SUPFAM" id="SSF53822">
    <property type="entry name" value="Periplasmic binding protein-like I"/>
    <property type="match status" value="1"/>
</dbReference>
<evidence type="ECO:0000256" key="1">
    <source>
        <dbReference type="ARBA" id="ARBA00023015"/>
    </source>
</evidence>
<keyword evidence="2" id="KW-0238">DNA-binding</keyword>
<gene>
    <name evidence="6" type="ORF">GCM10010466_52460</name>
</gene>
<dbReference type="Gene3D" id="3.40.50.2300">
    <property type="match status" value="2"/>
</dbReference>
<dbReference type="InterPro" id="IPR010982">
    <property type="entry name" value="Lambda_DNA-bd_dom_sf"/>
</dbReference>
<keyword evidence="3" id="KW-0804">Transcription</keyword>
<dbReference type="PANTHER" id="PTHR30146">
    <property type="entry name" value="LACI-RELATED TRANSCRIPTIONAL REPRESSOR"/>
    <property type="match status" value="1"/>
</dbReference>
<reference evidence="7" key="1">
    <citation type="journal article" date="2019" name="Int. J. Syst. Evol. Microbiol.">
        <title>The Global Catalogue of Microorganisms (GCM) 10K type strain sequencing project: providing services to taxonomists for standard genome sequencing and annotation.</title>
        <authorList>
            <consortium name="The Broad Institute Genomics Platform"/>
            <consortium name="The Broad Institute Genome Sequencing Center for Infectious Disease"/>
            <person name="Wu L."/>
            <person name="Ma J."/>
        </authorList>
    </citation>
    <scope>NUCLEOTIDE SEQUENCE [LARGE SCALE GENOMIC DNA]</scope>
    <source>
        <strain evidence="7">JCM 9373</strain>
    </source>
</reference>
<evidence type="ECO:0000256" key="2">
    <source>
        <dbReference type="ARBA" id="ARBA00023125"/>
    </source>
</evidence>
<dbReference type="EMBL" id="BAAAUT010000050">
    <property type="protein sequence ID" value="GAA3155025.1"/>
    <property type="molecule type" value="Genomic_DNA"/>
</dbReference>
<organism evidence="6 7">
    <name type="scientific">Planomonospora alba</name>
    <dbReference type="NCBI Taxonomy" id="161354"/>
    <lineage>
        <taxon>Bacteria</taxon>
        <taxon>Bacillati</taxon>
        <taxon>Actinomycetota</taxon>
        <taxon>Actinomycetes</taxon>
        <taxon>Streptosporangiales</taxon>
        <taxon>Streptosporangiaceae</taxon>
        <taxon>Planomonospora</taxon>
    </lineage>
</organism>
<evidence type="ECO:0000256" key="4">
    <source>
        <dbReference type="SAM" id="MobiDB-lite"/>
    </source>
</evidence>
<keyword evidence="1" id="KW-0805">Transcription regulation</keyword>
<name>A0ABP6NPL6_9ACTN</name>
<dbReference type="InterPro" id="IPR000843">
    <property type="entry name" value="HTH_LacI"/>
</dbReference>
<dbReference type="InterPro" id="IPR046335">
    <property type="entry name" value="LacI/GalR-like_sensor"/>
</dbReference>
<sequence length="394" mass="41237">MSTDDRRPAQRRRSPADPPPTAALAPAGRGEEPDLAETGGDMAPRVTLQTIADHVGVSRMTVSNAFSRPDQLSAALRKRILAAAEELGYVGPDPTARALAKGTTGAVGIVLTSSLRFAFTDAVATGFLGAIAEQLGPTGLALTLLTSSDSGDIIPARDVAIDGALVYSCDPTSTAIEYLFRRRLPLVYVDQDPVDSISSVNVDDRSGARAAARHLVDLGHRRIGLLMSGLHGPHGIIDPSQVAIDGHASRQRLLGWLDALDAAGITPLIARQGGADLEQARIGARLLLDRPDRPTALLCFSDAVAYGALQVAADLGIRVPEELSVVGFDDSPLAVQIRPALTTVRQDIEAKGRAAAAALTEAIADARTGRTTVPRRVLLPTELVVRDSAAPPPA</sequence>
<feature type="domain" description="HTH lacI-type" evidence="5">
    <location>
        <begin position="46"/>
        <end position="101"/>
    </location>
</feature>
<feature type="region of interest" description="Disordered" evidence="4">
    <location>
        <begin position="1"/>
        <end position="43"/>
    </location>
</feature>
<dbReference type="Pfam" id="PF00356">
    <property type="entry name" value="LacI"/>
    <property type="match status" value="1"/>
</dbReference>
<accession>A0ABP6NPL6</accession>
<dbReference type="Gene3D" id="1.10.260.40">
    <property type="entry name" value="lambda repressor-like DNA-binding domains"/>
    <property type="match status" value="1"/>
</dbReference>
<dbReference type="SUPFAM" id="SSF47413">
    <property type="entry name" value="lambda repressor-like DNA-binding domains"/>
    <property type="match status" value="1"/>
</dbReference>
<dbReference type="CDD" id="cd01392">
    <property type="entry name" value="HTH_LacI"/>
    <property type="match status" value="1"/>
</dbReference>